<feature type="compositionally biased region" description="Basic and acidic residues" evidence="1">
    <location>
        <begin position="410"/>
        <end position="436"/>
    </location>
</feature>
<organism evidence="3 4">
    <name type="scientific">Xenopus laevis</name>
    <name type="common">African clawed frog</name>
    <dbReference type="NCBI Taxonomy" id="8355"/>
    <lineage>
        <taxon>Eukaryota</taxon>
        <taxon>Metazoa</taxon>
        <taxon>Chordata</taxon>
        <taxon>Craniata</taxon>
        <taxon>Vertebrata</taxon>
        <taxon>Euteleostomi</taxon>
        <taxon>Amphibia</taxon>
        <taxon>Batrachia</taxon>
        <taxon>Anura</taxon>
        <taxon>Pipoidea</taxon>
        <taxon>Pipidae</taxon>
        <taxon>Xenopodinae</taxon>
        <taxon>Xenopus</taxon>
        <taxon>Xenopus</taxon>
    </lineage>
</organism>
<gene>
    <name evidence="3" type="ORF">XELAEV_18041646mg</name>
</gene>
<evidence type="ECO:0000259" key="2">
    <source>
        <dbReference type="Pfam" id="PF23058"/>
    </source>
</evidence>
<dbReference type="EMBL" id="CM004481">
    <property type="protein sequence ID" value="OCT65406.1"/>
    <property type="molecule type" value="Genomic_DNA"/>
</dbReference>
<proteinExistence type="predicted"/>
<evidence type="ECO:0000313" key="3">
    <source>
        <dbReference type="EMBL" id="OCT65406.1"/>
    </source>
</evidence>
<dbReference type="InterPro" id="IPR057811">
    <property type="entry name" value="RBD_ZCCHC3_2nd"/>
</dbReference>
<sequence>MAGMSSGPARVGRAPRQTETKLERRTALPWGCVTNCGESLGGEVKFKHVGDRLQQTDHLAAIASEAMPVTKMALAGKEQGISSDAKFEKMKLVPGQAKKRTVLQKTSQPYHSITTSSLVSSESETDFVKPLSLRSKKRINLQNLAFNEHNDFPDLPKPVGKVAAENPAMNIISPKGQVAAVPSSKIEVVLPGSIATANESEQVNVLNLGENDLSCDNEHFRRKNWLKIKWDGKIENVPPIARHKNLENLAVIPMTKPETKNITTVMKNDAVPQEEILVCRHCTVLTPLVKEYDIDRVWAGVWQTKVKLHVSGNVPDHLPNSFFIGHEAESCDRIRCDLWFWMGHTHRKCHETYHNMVRLFPSLAKEMRREMSPPAEGNSQEPNAEVSASQDEIVTKRQRPKSKNTKKKERKPEKAKELETRREAKEKETRPRHVDKNGWLTVHNKKNKKQAYSLDPGEGGSGVFSVSTGNKYSVLDEDADSWGNRTERYEQEELDRIQREEEQEDMEVQLASQRGVWKLKSYQLGGSLQIL</sequence>
<feature type="compositionally biased region" description="Polar residues" evidence="1">
    <location>
        <begin position="377"/>
        <end position="392"/>
    </location>
</feature>
<feature type="compositionally biased region" description="Basic residues" evidence="1">
    <location>
        <begin position="396"/>
        <end position="409"/>
    </location>
</feature>
<dbReference type="PANTHER" id="PTHR22639:SF4">
    <property type="entry name" value="ZINC FINGER CCHC DOMAIN-CONTAINING PROTEIN 3"/>
    <property type="match status" value="1"/>
</dbReference>
<dbReference type="GO" id="GO:0003723">
    <property type="term" value="F:RNA binding"/>
    <property type="evidence" value="ECO:0007669"/>
    <property type="project" value="InterPro"/>
</dbReference>
<dbReference type="AlphaFoldDB" id="A0A974C369"/>
<feature type="region of interest" description="Disordered" evidence="1">
    <location>
        <begin position="369"/>
        <end position="437"/>
    </location>
</feature>
<evidence type="ECO:0000313" key="4">
    <source>
        <dbReference type="Proteomes" id="UP000694892"/>
    </source>
</evidence>
<accession>A0A974C369</accession>
<dbReference type="InterPro" id="IPR042509">
    <property type="entry name" value="ZCCHC3"/>
</dbReference>
<dbReference type="Pfam" id="PF23058">
    <property type="entry name" value="RBD_ZCCHC3_2nd"/>
    <property type="match status" value="1"/>
</dbReference>
<dbReference type="GO" id="GO:0002218">
    <property type="term" value="P:activation of innate immune response"/>
    <property type="evidence" value="ECO:0007669"/>
    <property type="project" value="InterPro"/>
</dbReference>
<feature type="region of interest" description="Disordered" evidence="1">
    <location>
        <begin position="1"/>
        <end position="23"/>
    </location>
</feature>
<dbReference type="PANTHER" id="PTHR22639">
    <property type="entry name" value="GAG-RELATED PROTEIN"/>
    <property type="match status" value="1"/>
</dbReference>
<dbReference type="Proteomes" id="UP000694892">
    <property type="component" value="Chromosome 8S"/>
</dbReference>
<protein>
    <recommendedName>
        <fullName evidence="2">Zinc finger CCHC domain-containing protein</fullName>
    </recommendedName>
</protein>
<feature type="domain" description="Zinc finger CCHC" evidence="2">
    <location>
        <begin position="265"/>
        <end position="327"/>
    </location>
</feature>
<dbReference type="GO" id="GO:0003690">
    <property type="term" value="F:double-stranded DNA binding"/>
    <property type="evidence" value="ECO:0007669"/>
    <property type="project" value="InterPro"/>
</dbReference>
<evidence type="ECO:0000256" key="1">
    <source>
        <dbReference type="SAM" id="MobiDB-lite"/>
    </source>
</evidence>
<reference evidence="4" key="1">
    <citation type="journal article" date="2016" name="Nature">
        <title>Genome evolution in the allotetraploid frog Xenopus laevis.</title>
        <authorList>
            <person name="Session A.M."/>
            <person name="Uno Y."/>
            <person name="Kwon T."/>
            <person name="Chapman J.A."/>
            <person name="Toyoda A."/>
            <person name="Takahashi S."/>
            <person name="Fukui A."/>
            <person name="Hikosaka A."/>
            <person name="Suzuki A."/>
            <person name="Kondo M."/>
            <person name="van Heeringen S.J."/>
            <person name="Quigley I."/>
            <person name="Heinz S."/>
            <person name="Ogino H."/>
            <person name="Ochi H."/>
            <person name="Hellsten U."/>
            <person name="Lyons J.B."/>
            <person name="Simakov O."/>
            <person name="Putnam N."/>
            <person name="Stites J."/>
            <person name="Kuroki Y."/>
            <person name="Tanaka T."/>
            <person name="Michiue T."/>
            <person name="Watanabe M."/>
            <person name="Bogdanovic O."/>
            <person name="Lister R."/>
            <person name="Georgiou G."/>
            <person name="Paranjpe S.S."/>
            <person name="van Kruijsbergen I."/>
            <person name="Shu S."/>
            <person name="Carlson J."/>
            <person name="Kinoshita T."/>
            <person name="Ohta Y."/>
            <person name="Mawaribuchi S."/>
            <person name="Jenkins J."/>
            <person name="Grimwood J."/>
            <person name="Schmutz J."/>
            <person name="Mitros T."/>
            <person name="Mozaffari S.V."/>
            <person name="Suzuki Y."/>
            <person name="Haramoto Y."/>
            <person name="Yamamoto T.S."/>
            <person name="Takagi C."/>
            <person name="Heald R."/>
            <person name="Miller K."/>
            <person name="Haudenschild C."/>
            <person name="Kitzman J."/>
            <person name="Nakayama T."/>
            <person name="Izutsu Y."/>
            <person name="Robert J."/>
            <person name="Fortriede J."/>
            <person name="Burns K."/>
            <person name="Lotay V."/>
            <person name="Karimi K."/>
            <person name="Yasuoka Y."/>
            <person name="Dichmann D.S."/>
            <person name="Flajnik M.F."/>
            <person name="Houston D.W."/>
            <person name="Shendure J."/>
            <person name="DuPasquier L."/>
            <person name="Vize P.D."/>
            <person name="Zorn A.M."/>
            <person name="Ito M."/>
            <person name="Marcotte E.M."/>
            <person name="Wallingford J.B."/>
            <person name="Ito Y."/>
            <person name="Asashima M."/>
            <person name="Ueno N."/>
            <person name="Matsuda Y."/>
            <person name="Veenstra G.J."/>
            <person name="Fujiyama A."/>
            <person name="Harland R.M."/>
            <person name="Taira M."/>
            <person name="Rokhsar D.S."/>
        </authorList>
    </citation>
    <scope>NUCLEOTIDE SEQUENCE [LARGE SCALE GENOMIC DNA]</scope>
    <source>
        <strain evidence="4">J</strain>
    </source>
</reference>
<name>A0A974C369_XENLA</name>